<gene>
    <name evidence="1" type="ORF">QAD02_014799</name>
</gene>
<name>A0ACC2P6S4_9HYME</name>
<organism evidence="1 2">
    <name type="scientific">Eretmocerus hayati</name>
    <dbReference type="NCBI Taxonomy" id="131215"/>
    <lineage>
        <taxon>Eukaryota</taxon>
        <taxon>Metazoa</taxon>
        <taxon>Ecdysozoa</taxon>
        <taxon>Arthropoda</taxon>
        <taxon>Hexapoda</taxon>
        <taxon>Insecta</taxon>
        <taxon>Pterygota</taxon>
        <taxon>Neoptera</taxon>
        <taxon>Endopterygota</taxon>
        <taxon>Hymenoptera</taxon>
        <taxon>Apocrita</taxon>
        <taxon>Proctotrupomorpha</taxon>
        <taxon>Chalcidoidea</taxon>
        <taxon>Aphelinidae</taxon>
        <taxon>Aphelininae</taxon>
        <taxon>Eretmocerus</taxon>
    </lineage>
</organism>
<dbReference type="Proteomes" id="UP001239111">
    <property type="component" value="Chromosome 2"/>
</dbReference>
<reference evidence="1" key="1">
    <citation type="submission" date="2023-04" db="EMBL/GenBank/DDBJ databases">
        <title>A chromosome-level genome assembly of the parasitoid wasp Eretmocerus hayati.</title>
        <authorList>
            <person name="Zhong Y."/>
            <person name="Liu S."/>
            <person name="Liu Y."/>
        </authorList>
    </citation>
    <scope>NUCLEOTIDE SEQUENCE</scope>
    <source>
        <strain evidence="1">ZJU_SS_LIU_2023</strain>
    </source>
</reference>
<keyword evidence="2" id="KW-1185">Reference proteome</keyword>
<evidence type="ECO:0000313" key="2">
    <source>
        <dbReference type="Proteomes" id="UP001239111"/>
    </source>
</evidence>
<proteinExistence type="predicted"/>
<evidence type="ECO:0000313" key="1">
    <source>
        <dbReference type="EMBL" id="KAJ8679012.1"/>
    </source>
</evidence>
<comment type="caution">
    <text evidence="1">The sequence shown here is derived from an EMBL/GenBank/DDBJ whole genome shotgun (WGS) entry which is preliminary data.</text>
</comment>
<dbReference type="EMBL" id="CM056742">
    <property type="protein sequence ID" value="KAJ8679012.1"/>
    <property type="molecule type" value="Genomic_DNA"/>
</dbReference>
<protein>
    <submittedName>
        <fullName evidence="1">Uncharacterized protein</fullName>
    </submittedName>
</protein>
<sequence>MSEGTSSVDQPFPKSRRGNRAPRKPVGKAQCNADSSGPPKLLIKKRPPRRPKLSNGSVVPCAGIGEAIKNDEMILPAIDDSSNNEVQEISEIETLIDRTEEQVADLQISEELPNIHRPDSASPLPNSSNTGTPQRRVRRPRKRNKAQDDSASCDIKEKSDVMQETATEENTDKVAQIKLKKLKEIQKKAKIKGAKSDISVLEECDLVNLENRSKKDKKSSAKRAFNEHLSLEVVKKLLAVQDPEAPNVIEGVIRINPRCYKNAYISSSNGEPDLLIVGLRDRNRALEGDLVAVIVNSRDKWFPMGENVYQKTGTVISILEKNHPRKAVGYLKKQDVFVFLHPRDSRIPLLKIHPKTVPRNFYDNPELFENELFLCNITDWKKVAFAEGHVLQSVGLKGDLSVETNAILFENDLIVTPYGDELLEGLPPADYAPSESDISNREDLRKTCIFTIDPATAVDLDDALSCTILENGNYEVGVHIADVTHFLEAFSPLDRVVATRATTVYMVDNVYHMLPKQLCMACSLLPGRDKLAFSVILEMNPDAEVINYRFSKTVMNSCCQMSYDQAQIMIDDESYDWEKDGTLKIAGNYKPTDLVKIVKNLYDLSMRLKKRRFDEGALRIDQPKLCVFLDRESGIPTSYKLEEKKESNSLIEEFMLLANMTVAKYLYENLPEFSLLRLHEEPSMRMLAKTRDLLTKFGVLLDVDSAGSLHNSLLMYQFSPYDDLDDSMKVAQYRAMVINNLCAKSMTRAIYKCSADVASKDHLRHYALNAEFYTHFTSPIRRYPDCVVHRLLYASMTNQSLPSEWSAEICSKVAANCNIKKYSAKMAQEQSNALYFTYLLDLHGSMNCLAIVMDVKERSVDTMLCETGLKVRLYFTDTFEETEPAFTLEQGVPTIKLKWIERQITQVITLFSIVHVQVMKHPQSFKLQGIILSPTQD</sequence>
<accession>A0ACC2P6S4</accession>